<accession>A0A3P8BKP9</accession>
<proteinExistence type="predicted"/>
<evidence type="ECO:0000313" key="1">
    <source>
        <dbReference type="EMBL" id="VDP07105.1"/>
    </source>
</evidence>
<protein>
    <submittedName>
        <fullName evidence="3">50S ribosomal protein L20</fullName>
    </submittedName>
</protein>
<dbReference type="OrthoDB" id="681201at2759"/>
<accession>A0A183G5D9</accession>
<dbReference type="WBParaSite" id="HPBE_0001682101-mRNA-1">
    <property type="protein sequence ID" value="HPBE_0001682101-mRNA-1"/>
    <property type="gene ID" value="HPBE_0001682101"/>
</dbReference>
<keyword evidence="2" id="KW-1185">Reference proteome</keyword>
<gene>
    <name evidence="1" type="ORF">HPBE_LOCUS16820</name>
</gene>
<organism evidence="2 3">
    <name type="scientific">Heligmosomoides polygyrus</name>
    <name type="common">Parasitic roundworm</name>
    <dbReference type="NCBI Taxonomy" id="6339"/>
    <lineage>
        <taxon>Eukaryota</taxon>
        <taxon>Metazoa</taxon>
        <taxon>Ecdysozoa</taxon>
        <taxon>Nematoda</taxon>
        <taxon>Chromadorea</taxon>
        <taxon>Rhabditida</taxon>
        <taxon>Rhabditina</taxon>
        <taxon>Rhabditomorpha</taxon>
        <taxon>Strongyloidea</taxon>
        <taxon>Heligmosomidae</taxon>
        <taxon>Heligmosomoides</taxon>
    </lineage>
</organism>
<dbReference type="EMBL" id="UZAH01029629">
    <property type="protein sequence ID" value="VDP07105.1"/>
    <property type="molecule type" value="Genomic_DNA"/>
</dbReference>
<sequence length="150" mass="17860">MTNPVRRKIKKQAWLWTNEVGEYVLGKKRLYHGFLRDKTADDWRIYQEAKAAAKKVVDVAKPAHYDDLKKKLETRDDKRRLYRLAKAHHGQTEDIKKFSLMFLMKNDESGHVPTNRKRAMKRWHEYFERIPTSAYNLCPPAHGHMQNIIV</sequence>
<dbReference type="Proteomes" id="UP000050761">
    <property type="component" value="Unassembled WGS sequence"/>
</dbReference>
<evidence type="ECO:0000313" key="3">
    <source>
        <dbReference type="WBParaSite" id="HPBE_0001682101-mRNA-1"/>
    </source>
</evidence>
<reference evidence="3" key="2">
    <citation type="submission" date="2019-09" db="UniProtKB">
        <authorList>
            <consortium name="WormBaseParasite"/>
        </authorList>
    </citation>
    <scope>IDENTIFICATION</scope>
</reference>
<reference evidence="1 2" key="1">
    <citation type="submission" date="2018-11" db="EMBL/GenBank/DDBJ databases">
        <authorList>
            <consortium name="Pathogen Informatics"/>
        </authorList>
    </citation>
    <scope>NUCLEOTIDE SEQUENCE [LARGE SCALE GENOMIC DNA]</scope>
</reference>
<dbReference type="AlphaFoldDB" id="A0A183G5D9"/>
<name>A0A183G5D9_HELPZ</name>
<evidence type="ECO:0000313" key="2">
    <source>
        <dbReference type="Proteomes" id="UP000050761"/>
    </source>
</evidence>